<evidence type="ECO:0000256" key="1">
    <source>
        <dbReference type="SAM" id="MobiDB-lite"/>
    </source>
</evidence>
<accession>A0A8S5NMM6</accession>
<evidence type="ECO:0000313" key="2">
    <source>
        <dbReference type="EMBL" id="DAD95982.1"/>
    </source>
</evidence>
<sequence length="34" mass="4050">MDFGDAIKAMKKRKQSTKRGLEWQKPIHRTSNVY</sequence>
<reference evidence="2" key="1">
    <citation type="journal article" date="2021" name="Proc. Natl. Acad. Sci. U.S.A.">
        <title>A Catalog of Tens of Thousands of Viruses from Human Metagenomes Reveals Hidden Associations with Chronic Diseases.</title>
        <authorList>
            <person name="Tisza M.J."/>
            <person name="Buck C.B."/>
        </authorList>
    </citation>
    <scope>NUCLEOTIDE SEQUENCE</scope>
    <source>
        <strain evidence="2">CtSGm32</strain>
    </source>
</reference>
<name>A0A8S5NMM6_9CAUD</name>
<proteinExistence type="predicted"/>
<dbReference type="EMBL" id="BK015207">
    <property type="protein sequence ID" value="DAD95982.1"/>
    <property type="molecule type" value="Genomic_DNA"/>
</dbReference>
<organism evidence="2">
    <name type="scientific">Myoviridae sp. ctSGm32</name>
    <dbReference type="NCBI Taxonomy" id="2826653"/>
    <lineage>
        <taxon>Viruses</taxon>
        <taxon>Duplodnaviria</taxon>
        <taxon>Heunggongvirae</taxon>
        <taxon>Uroviricota</taxon>
        <taxon>Caudoviricetes</taxon>
    </lineage>
</organism>
<feature type="region of interest" description="Disordered" evidence="1">
    <location>
        <begin position="1"/>
        <end position="34"/>
    </location>
</feature>
<protein>
    <submittedName>
        <fullName evidence="2">Uncharacterized protein</fullName>
    </submittedName>
</protein>